<gene>
    <name evidence="2" type="ORF">Naga_102666g1</name>
</gene>
<feature type="region of interest" description="Disordered" evidence="1">
    <location>
        <begin position="1"/>
        <end position="72"/>
    </location>
</feature>
<organism evidence="2 3">
    <name type="scientific">Nannochloropsis gaditana</name>
    <dbReference type="NCBI Taxonomy" id="72520"/>
    <lineage>
        <taxon>Eukaryota</taxon>
        <taxon>Sar</taxon>
        <taxon>Stramenopiles</taxon>
        <taxon>Ochrophyta</taxon>
        <taxon>Eustigmatophyceae</taxon>
        <taxon>Eustigmatales</taxon>
        <taxon>Monodopsidaceae</taxon>
        <taxon>Nannochloropsis</taxon>
    </lineage>
</organism>
<name>W7THM9_9STRA</name>
<protein>
    <submittedName>
        <fullName evidence="2">Uncharacterized protein</fullName>
    </submittedName>
</protein>
<comment type="caution">
    <text evidence="2">The sequence shown here is derived from an EMBL/GenBank/DDBJ whole genome shotgun (WGS) entry which is preliminary data.</text>
</comment>
<feature type="compositionally biased region" description="Gly residues" evidence="1">
    <location>
        <begin position="32"/>
        <end position="45"/>
    </location>
</feature>
<evidence type="ECO:0000313" key="2">
    <source>
        <dbReference type="EMBL" id="EWM26495.1"/>
    </source>
</evidence>
<evidence type="ECO:0000256" key="1">
    <source>
        <dbReference type="SAM" id="MobiDB-lite"/>
    </source>
</evidence>
<accession>W7THM9</accession>
<dbReference type="Proteomes" id="UP000019335">
    <property type="component" value="Chromosome 8"/>
</dbReference>
<sequence length="72" mass="6941">MCPDCPTVPGAGLGIGTALGPPILLRAEGSGPSHGGGDGGGTGGTEGRRFEHALGPVGDGARQHQQHMGTAV</sequence>
<dbReference type="EMBL" id="AZIL01000642">
    <property type="protein sequence ID" value="EWM26495.1"/>
    <property type="molecule type" value="Genomic_DNA"/>
</dbReference>
<proteinExistence type="predicted"/>
<evidence type="ECO:0000313" key="3">
    <source>
        <dbReference type="Proteomes" id="UP000019335"/>
    </source>
</evidence>
<dbReference type="AlphaFoldDB" id="W7THM9"/>
<keyword evidence="3" id="KW-1185">Reference proteome</keyword>
<reference evidence="2 3" key="1">
    <citation type="journal article" date="2014" name="Mol. Plant">
        <title>Chromosome Scale Genome Assembly and Transcriptome Profiling of Nannochloropsis gaditana in Nitrogen Depletion.</title>
        <authorList>
            <person name="Corteggiani Carpinelli E."/>
            <person name="Telatin A."/>
            <person name="Vitulo N."/>
            <person name="Forcato C."/>
            <person name="D'Angelo M."/>
            <person name="Schiavon R."/>
            <person name="Vezzi A."/>
            <person name="Giacometti G.M."/>
            <person name="Morosinotto T."/>
            <person name="Valle G."/>
        </authorList>
    </citation>
    <scope>NUCLEOTIDE SEQUENCE [LARGE SCALE GENOMIC DNA]</scope>
    <source>
        <strain evidence="2 3">B-31</strain>
    </source>
</reference>